<dbReference type="HOGENOM" id="CLU_2210086_0_0_1"/>
<dbReference type="AlphaFoldDB" id="S8DVW2"/>
<dbReference type="EMBL" id="KE504184">
    <property type="protein sequence ID" value="EPS96747.1"/>
    <property type="molecule type" value="Genomic_DNA"/>
</dbReference>
<evidence type="ECO:0000256" key="1">
    <source>
        <dbReference type="SAM" id="MobiDB-lite"/>
    </source>
</evidence>
<feature type="compositionally biased region" description="Basic residues" evidence="1">
    <location>
        <begin position="98"/>
        <end position="107"/>
    </location>
</feature>
<accession>S8DVW2</accession>
<reference evidence="2 3" key="1">
    <citation type="journal article" date="2012" name="Science">
        <title>The Paleozoic origin of enzymatic lignin decomposition reconstructed from 31 fungal genomes.</title>
        <authorList>
            <person name="Floudas D."/>
            <person name="Binder M."/>
            <person name="Riley R."/>
            <person name="Barry K."/>
            <person name="Blanchette R.A."/>
            <person name="Henrissat B."/>
            <person name="Martinez A.T."/>
            <person name="Otillar R."/>
            <person name="Spatafora J.W."/>
            <person name="Yadav J.S."/>
            <person name="Aerts A."/>
            <person name="Benoit I."/>
            <person name="Boyd A."/>
            <person name="Carlson A."/>
            <person name="Copeland A."/>
            <person name="Coutinho P.M."/>
            <person name="de Vries R.P."/>
            <person name="Ferreira P."/>
            <person name="Findley K."/>
            <person name="Foster B."/>
            <person name="Gaskell J."/>
            <person name="Glotzer D."/>
            <person name="Gorecki P."/>
            <person name="Heitman J."/>
            <person name="Hesse C."/>
            <person name="Hori C."/>
            <person name="Igarashi K."/>
            <person name="Jurgens J.A."/>
            <person name="Kallen N."/>
            <person name="Kersten P."/>
            <person name="Kohler A."/>
            <person name="Kuees U."/>
            <person name="Kumar T.K.A."/>
            <person name="Kuo A."/>
            <person name="LaButti K."/>
            <person name="Larrondo L.F."/>
            <person name="Lindquist E."/>
            <person name="Ling A."/>
            <person name="Lombard V."/>
            <person name="Lucas S."/>
            <person name="Lundell T."/>
            <person name="Martin R."/>
            <person name="McLaughlin D.J."/>
            <person name="Morgenstern I."/>
            <person name="Morin E."/>
            <person name="Murat C."/>
            <person name="Nagy L.G."/>
            <person name="Nolan M."/>
            <person name="Ohm R.A."/>
            <person name="Patyshakuliyeva A."/>
            <person name="Rokas A."/>
            <person name="Ruiz-Duenas F.J."/>
            <person name="Sabat G."/>
            <person name="Salamov A."/>
            <person name="Samejima M."/>
            <person name="Schmutz J."/>
            <person name="Slot J.C."/>
            <person name="St John F."/>
            <person name="Stenlid J."/>
            <person name="Sun H."/>
            <person name="Sun S."/>
            <person name="Syed K."/>
            <person name="Tsang A."/>
            <person name="Wiebenga A."/>
            <person name="Young D."/>
            <person name="Pisabarro A."/>
            <person name="Eastwood D.C."/>
            <person name="Martin F."/>
            <person name="Cullen D."/>
            <person name="Grigoriev I.V."/>
            <person name="Hibbett D.S."/>
        </authorList>
    </citation>
    <scope>NUCLEOTIDE SEQUENCE</scope>
    <source>
        <strain evidence="3">FP-58527</strain>
    </source>
</reference>
<proteinExistence type="predicted"/>
<protein>
    <submittedName>
        <fullName evidence="2">Uncharacterized protein</fullName>
    </submittedName>
</protein>
<evidence type="ECO:0000313" key="3">
    <source>
        <dbReference type="Proteomes" id="UP000015241"/>
    </source>
</evidence>
<gene>
    <name evidence="2" type="ORF">FOMPIDRAFT_1018663</name>
</gene>
<dbReference type="Proteomes" id="UP000015241">
    <property type="component" value="Unassembled WGS sequence"/>
</dbReference>
<evidence type="ECO:0000313" key="2">
    <source>
        <dbReference type="EMBL" id="EPS96747.1"/>
    </source>
</evidence>
<name>S8DVW2_FOMSC</name>
<dbReference type="InParanoid" id="S8DVW2"/>
<feature type="region of interest" description="Disordered" evidence="1">
    <location>
        <begin position="88"/>
        <end position="107"/>
    </location>
</feature>
<feature type="region of interest" description="Disordered" evidence="1">
    <location>
        <begin position="1"/>
        <end position="27"/>
    </location>
</feature>
<organism evidence="2 3">
    <name type="scientific">Fomitopsis schrenkii</name>
    <name type="common">Brown rot fungus</name>
    <dbReference type="NCBI Taxonomy" id="2126942"/>
    <lineage>
        <taxon>Eukaryota</taxon>
        <taxon>Fungi</taxon>
        <taxon>Dikarya</taxon>
        <taxon>Basidiomycota</taxon>
        <taxon>Agaricomycotina</taxon>
        <taxon>Agaricomycetes</taxon>
        <taxon>Polyporales</taxon>
        <taxon>Fomitopsis</taxon>
    </lineage>
</organism>
<sequence>MCSGFAIYRSDSKNSHGGKRGLVTNKSDSSTLQSLPLWFAKNDVLPKYLGCRNFNTMDYRGQHNFLIQDILHYPHRSHPYIALHTGSAAGEPTYGSDHKHRTTSIGD</sequence>
<keyword evidence="3" id="KW-1185">Reference proteome</keyword>